<sequence>MTHPIASLTLDGARSCVMQSAFLTQRTVSSKPIVFSWSDNIRHEGFLSPILLLAVITVAVAMVVLIVVDAIIGVVVVVSGVPSIIKLSFVIIDSMHRIVLCYLIHQPLSYGNGFLQSLRLRGGWAYALHQDKASSVRFPFLATGVLVGPVFLLGLLAFAIVEAYASRAATTLSATSFLMAA</sequence>
<gene>
    <name evidence="2" type="ORF">Tco_0860424</name>
</gene>
<reference evidence="2" key="2">
    <citation type="submission" date="2022-01" db="EMBL/GenBank/DDBJ databases">
        <authorList>
            <person name="Yamashiro T."/>
            <person name="Shiraishi A."/>
            <person name="Satake H."/>
            <person name="Nakayama K."/>
        </authorList>
    </citation>
    <scope>NUCLEOTIDE SEQUENCE</scope>
</reference>
<evidence type="ECO:0000313" key="3">
    <source>
        <dbReference type="Proteomes" id="UP001151760"/>
    </source>
</evidence>
<accession>A0ABQ5BH58</accession>
<organism evidence="2 3">
    <name type="scientific">Tanacetum coccineum</name>
    <dbReference type="NCBI Taxonomy" id="301880"/>
    <lineage>
        <taxon>Eukaryota</taxon>
        <taxon>Viridiplantae</taxon>
        <taxon>Streptophyta</taxon>
        <taxon>Embryophyta</taxon>
        <taxon>Tracheophyta</taxon>
        <taxon>Spermatophyta</taxon>
        <taxon>Magnoliopsida</taxon>
        <taxon>eudicotyledons</taxon>
        <taxon>Gunneridae</taxon>
        <taxon>Pentapetalae</taxon>
        <taxon>asterids</taxon>
        <taxon>campanulids</taxon>
        <taxon>Asterales</taxon>
        <taxon>Asteraceae</taxon>
        <taxon>Asteroideae</taxon>
        <taxon>Anthemideae</taxon>
        <taxon>Anthemidinae</taxon>
        <taxon>Tanacetum</taxon>
    </lineage>
</organism>
<reference evidence="2" key="1">
    <citation type="journal article" date="2022" name="Int. J. Mol. Sci.">
        <title>Draft Genome of Tanacetum Coccineum: Genomic Comparison of Closely Related Tanacetum-Family Plants.</title>
        <authorList>
            <person name="Yamashiro T."/>
            <person name="Shiraishi A."/>
            <person name="Nakayama K."/>
            <person name="Satake H."/>
        </authorList>
    </citation>
    <scope>NUCLEOTIDE SEQUENCE</scope>
</reference>
<keyword evidence="1" id="KW-1133">Transmembrane helix</keyword>
<keyword evidence="1" id="KW-0812">Transmembrane</keyword>
<dbReference type="EMBL" id="BQNB010013226">
    <property type="protein sequence ID" value="GJT13382.1"/>
    <property type="molecule type" value="Genomic_DNA"/>
</dbReference>
<comment type="caution">
    <text evidence="2">The sequence shown here is derived from an EMBL/GenBank/DDBJ whole genome shotgun (WGS) entry which is preliminary data.</text>
</comment>
<proteinExistence type="predicted"/>
<feature type="transmembrane region" description="Helical" evidence="1">
    <location>
        <begin position="50"/>
        <end position="77"/>
    </location>
</feature>
<evidence type="ECO:0000256" key="1">
    <source>
        <dbReference type="SAM" id="Phobius"/>
    </source>
</evidence>
<name>A0ABQ5BH58_9ASTR</name>
<evidence type="ECO:0000313" key="2">
    <source>
        <dbReference type="EMBL" id="GJT13382.1"/>
    </source>
</evidence>
<dbReference type="Proteomes" id="UP001151760">
    <property type="component" value="Unassembled WGS sequence"/>
</dbReference>
<protein>
    <submittedName>
        <fullName evidence="2">Uncharacterized protein</fullName>
    </submittedName>
</protein>
<keyword evidence="3" id="KW-1185">Reference proteome</keyword>
<keyword evidence="1" id="KW-0472">Membrane</keyword>
<feature type="transmembrane region" description="Helical" evidence="1">
    <location>
        <begin position="138"/>
        <end position="161"/>
    </location>
</feature>